<feature type="region of interest" description="Disordered" evidence="2">
    <location>
        <begin position="1"/>
        <end position="42"/>
    </location>
</feature>
<dbReference type="EMBL" id="JAAMPC010000002">
    <property type="protein sequence ID" value="KAG2325470.1"/>
    <property type="molecule type" value="Genomic_DNA"/>
</dbReference>
<dbReference type="PROSITE" id="PS50158">
    <property type="entry name" value="ZF_CCHC"/>
    <property type="match status" value="1"/>
</dbReference>
<dbReference type="OrthoDB" id="1105892at2759"/>
<keyword evidence="1" id="KW-0862">Zinc</keyword>
<keyword evidence="1" id="KW-0479">Metal-binding</keyword>
<accession>A0A8X7WAT6</accession>
<dbReference type="InterPro" id="IPR040256">
    <property type="entry name" value="At4g02000-like"/>
</dbReference>
<dbReference type="Pfam" id="PF14111">
    <property type="entry name" value="DUF4283"/>
    <property type="match status" value="1"/>
</dbReference>
<proteinExistence type="predicted"/>
<organism evidence="4 5">
    <name type="scientific">Brassica carinata</name>
    <name type="common">Ethiopian mustard</name>
    <name type="synonym">Abyssinian cabbage</name>
    <dbReference type="NCBI Taxonomy" id="52824"/>
    <lineage>
        <taxon>Eukaryota</taxon>
        <taxon>Viridiplantae</taxon>
        <taxon>Streptophyta</taxon>
        <taxon>Embryophyta</taxon>
        <taxon>Tracheophyta</taxon>
        <taxon>Spermatophyta</taxon>
        <taxon>Magnoliopsida</taxon>
        <taxon>eudicotyledons</taxon>
        <taxon>Gunneridae</taxon>
        <taxon>Pentapetalae</taxon>
        <taxon>rosids</taxon>
        <taxon>malvids</taxon>
        <taxon>Brassicales</taxon>
        <taxon>Brassicaceae</taxon>
        <taxon>Brassiceae</taxon>
        <taxon>Brassica</taxon>
    </lineage>
</organism>
<feature type="region of interest" description="Disordered" evidence="2">
    <location>
        <begin position="103"/>
        <end position="137"/>
    </location>
</feature>
<dbReference type="AlphaFoldDB" id="A0A8X7WAT6"/>
<name>A0A8X7WAT6_BRACI</name>
<comment type="caution">
    <text evidence="4">The sequence shown here is derived from an EMBL/GenBank/DDBJ whole genome shotgun (WGS) entry which is preliminary data.</text>
</comment>
<feature type="compositionally biased region" description="Low complexity" evidence="2">
    <location>
        <begin position="8"/>
        <end position="24"/>
    </location>
</feature>
<keyword evidence="1" id="KW-0863">Zinc-finger</keyword>
<protein>
    <recommendedName>
        <fullName evidence="3">CCHC-type domain-containing protein</fullName>
    </recommendedName>
</protein>
<reference evidence="4 5" key="1">
    <citation type="submission" date="2020-02" db="EMBL/GenBank/DDBJ databases">
        <authorList>
            <person name="Ma Q."/>
            <person name="Huang Y."/>
            <person name="Song X."/>
            <person name="Pei D."/>
        </authorList>
    </citation>
    <scope>NUCLEOTIDE SEQUENCE [LARGE SCALE GENOMIC DNA]</scope>
    <source>
        <strain evidence="4">Sxm20200214</strain>
        <tissue evidence="4">Leaf</tissue>
    </source>
</reference>
<feature type="region of interest" description="Disordered" evidence="2">
    <location>
        <begin position="682"/>
        <end position="701"/>
    </location>
</feature>
<evidence type="ECO:0000313" key="4">
    <source>
        <dbReference type="EMBL" id="KAG2325470.1"/>
    </source>
</evidence>
<dbReference type="InterPro" id="IPR025558">
    <property type="entry name" value="DUF4283"/>
</dbReference>
<dbReference type="PANTHER" id="PTHR31286:SF133">
    <property type="entry name" value="TA11-LIKE NON-LTR RETROELEMENT PROTEIN-RELATED"/>
    <property type="match status" value="1"/>
</dbReference>
<dbReference type="Proteomes" id="UP000886595">
    <property type="component" value="Unassembled WGS sequence"/>
</dbReference>
<evidence type="ECO:0000259" key="3">
    <source>
        <dbReference type="PROSITE" id="PS50158"/>
    </source>
</evidence>
<dbReference type="InterPro" id="IPR001878">
    <property type="entry name" value="Znf_CCHC"/>
</dbReference>
<evidence type="ECO:0000256" key="1">
    <source>
        <dbReference type="PROSITE-ProRule" id="PRU00047"/>
    </source>
</evidence>
<keyword evidence="5" id="KW-1185">Reference proteome</keyword>
<dbReference type="GO" id="GO:0003676">
    <property type="term" value="F:nucleic acid binding"/>
    <property type="evidence" value="ECO:0007669"/>
    <property type="project" value="InterPro"/>
</dbReference>
<gene>
    <name evidence="4" type="ORF">Bca52824_008198</name>
</gene>
<dbReference type="GO" id="GO:0008270">
    <property type="term" value="F:zinc ion binding"/>
    <property type="evidence" value="ECO:0007669"/>
    <property type="project" value="UniProtKB-KW"/>
</dbReference>
<dbReference type="PANTHER" id="PTHR31286">
    <property type="entry name" value="GLYCINE-RICH CELL WALL STRUCTURAL PROTEIN 1.8-LIKE"/>
    <property type="match status" value="1"/>
</dbReference>
<sequence length="701" mass="77005">MESVKDCSSTPASAPSIPPSVSSLPTPPVCRDGSSSPPQADAFTVQATPSLMRSSSLPNLQLVLDCHDDLVNLPETELDISETQHPTNVRAVKEKASLIFTTTLPSNTTHPPPSALQLDTSHEGNKNSSPPPTSAIPDPVKFTPSLGSWAKPLFFKPPATPLEPSTPLGYDPAIVGNQLAALWPSLNDEILNKPQKNKNVTHSLQPPVEKLPPPELKADGTLRFPWAARLSPQSRNLYRAATPTYRLDGTPEVTIPSKVLRLGPENKDEYIIGKFHRCSLPPGGLVHAVVNKIWGRSCKITCKKLGDSSFMFHIPHQPTRQWVIQRGVWHIDDCLLFVVPWIPEDSFKIPEISTLPVWVNLMNIPDCCYSRLGISHIASGLGEPILTHKPRLDPTSMGEAKVLVEMELDKVFPKLIALDDKQGNIFLVKVDYTWIPSTCERCGNLGHKAKRCLLPSKPPHDSNLQQREKDEINDEVPVVDIDLILQQREKDTSSSLAIYQETSLANGTSTTVSDHDVPIVNQTKALEVINEISDTGKTQCLQSDLEVLPPLSTVSSDVPMDCQGTSDTSYKTHSSPSRFHQEVRTALPNISVTLSPLVDSQSTPITTSIMESSPSNIINKEVSKQSIVDPLTTPHQASAFESASRFTLLKVVDEVEMDQMNSLSLTRGGRETKPPIKYQDLEWKTVQGRGKRGRRGRGSSH</sequence>
<evidence type="ECO:0000256" key="2">
    <source>
        <dbReference type="SAM" id="MobiDB-lite"/>
    </source>
</evidence>
<evidence type="ECO:0000313" key="5">
    <source>
        <dbReference type="Proteomes" id="UP000886595"/>
    </source>
</evidence>
<feature type="compositionally biased region" description="Basic residues" evidence="2">
    <location>
        <begin position="689"/>
        <end position="701"/>
    </location>
</feature>
<feature type="domain" description="CCHC-type" evidence="3">
    <location>
        <begin position="439"/>
        <end position="452"/>
    </location>
</feature>